<reference evidence="8" key="3">
    <citation type="submission" date="2022-01" db="EMBL/GenBank/DDBJ databases">
        <authorList>
            <person name="Rubenstein D.R."/>
        </authorList>
    </citation>
    <scope>NUCLEOTIDE SEQUENCE</scope>
    <source>
        <strain evidence="8">SS15</strain>
        <tissue evidence="8">Liver</tissue>
    </source>
</reference>
<feature type="non-terminal residue" evidence="7">
    <location>
        <position position="514"/>
    </location>
</feature>
<feature type="region of interest" description="Disordered" evidence="6">
    <location>
        <begin position="209"/>
        <end position="236"/>
    </location>
</feature>
<dbReference type="GO" id="GO:0016071">
    <property type="term" value="P:mRNA metabolic process"/>
    <property type="evidence" value="ECO:0007669"/>
    <property type="project" value="UniProtKB-ARBA"/>
</dbReference>
<dbReference type="InterPro" id="IPR026780">
    <property type="entry name" value="PNRC1/2"/>
</dbReference>
<evidence type="ECO:0000256" key="3">
    <source>
        <dbReference type="ARBA" id="ARBA00023159"/>
    </source>
</evidence>
<dbReference type="GO" id="GO:0005634">
    <property type="term" value="C:nucleus"/>
    <property type="evidence" value="ECO:0007669"/>
    <property type="project" value="UniProtKB-SubCell"/>
</dbReference>
<keyword evidence="5" id="KW-0539">Nucleus</keyword>
<evidence type="ECO:0000256" key="2">
    <source>
        <dbReference type="ARBA" id="ARBA00023015"/>
    </source>
</evidence>
<evidence type="ECO:0000256" key="4">
    <source>
        <dbReference type="ARBA" id="ARBA00023163"/>
    </source>
</evidence>
<keyword evidence="9" id="KW-1185">Reference proteome</keyword>
<dbReference type="EMBL" id="JADDUC010000213">
    <property type="protein sequence ID" value="KAG0115575.1"/>
    <property type="molecule type" value="Genomic_DNA"/>
</dbReference>
<dbReference type="AlphaFoldDB" id="A0A835TRG2"/>
<keyword evidence="2" id="KW-0805">Transcription regulation</keyword>
<dbReference type="PANTHER" id="PTHR15405">
    <property type="entry name" value="PROLINE-RICH NUCLEAR RECEPTOR COACTIVATOR"/>
    <property type="match status" value="1"/>
</dbReference>
<accession>A0A835TRG2</accession>
<keyword evidence="4" id="KW-0804">Transcription</keyword>
<dbReference type="EMBL" id="JADDUC020000027">
    <property type="protein sequence ID" value="KAI1231158.1"/>
    <property type="molecule type" value="Genomic_DNA"/>
</dbReference>
<organism evidence="7">
    <name type="scientific">Lamprotornis superbus</name>
    <dbReference type="NCBI Taxonomy" id="245042"/>
    <lineage>
        <taxon>Eukaryota</taxon>
        <taxon>Metazoa</taxon>
        <taxon>Chordata</taxon>
        <taxon>Craniata</taxon>
        <taxon>Vertebrata</taxon>
        <taxon>Euteleostomi</taxon>
        <taxon>Archelosauria</taxon>
        <taxon>Archosauria</taxon>
        <taxon>Dinosauria</taxon>
        <taxon>Saurischia</taxon>
        <taxon>Theropoda</taxon>
        <taxon>Coelurosauria</taxon>
        <taxon>Aves</taxon>
        <taxon>Neognathae</taxon>
        <taxon>Neoaves</taxon>
        <taxon>Telluraves</taxon>
        <taxon>Australaves</taxon>
        <taxon>Passeriformes</taxon>
        <taxon>Sturnidae</taxon>
        <taxon>Lamprotornis</taxon>
    </lineage>
</organism>
<dbReference type="OrthoDB" id="8732832at2759"/>
<evidence type="ECO:0000313" key="8">
    <source>
        <dbReference type="EMBL" id="KAI1231158.1"/>
    </source>
</evidence>
<evidence type="ECO:0000313" key="7">
    <source>
        <dbReference type="EMBL" id="KAG0115575.1"/>
    </source>
</evidence>
<sequence length="514" mass="55850">RGLAPIGGAGERRAPIGCGRAAPRRGEEREGVKRRRTRPPFCVGERGVVRSGAEAALRAGVGQAVCASVLVSERSGQKSGERGGPGSPQVSVREGRKFGGEKAPVSSWAGAGDVISAFGFRPNKAEAGNGDGRLLWSWGRDGQGAADFGDRTSPLEFLCRESDVGLGSLAEDSRSAHENFYSQPKEGVQHKAAPVTFKLKMGGGERYNIPVPQARNTTKNHQQLKNRQKNKDQNSQMKTYVKKERGHGCSSSPGAWQAMQKGGKNNVHFPKNPNWNPALSNHNLLFTPQSNQNYAGAKFSEPPSPSVLPKPPSHWVPVSFKPSDKEIMTFQLKTLLKTDVRFAKHSAEQKPPPGHKGGTADSLTVPVSLVALVQWWVSVSSVWLPSGMFWKGVEELLRQIHKFFPAVLPSNVHECQLKTLHCQGRTGIPASRKGDGRTFSWVTPVPGGSSIPVATFHRTTAGTSFDMAIINRYVGKQISPQSVLVERNYHHHGDLTMKPSQRTLCLRSSLPAHV</sequence>
<name>A0A835TRG2_9PASS</name>
<comment type="caution">
    <text evidence="7">The sequence shown here is derived from an EMBL/GenBank/DDBJ whole genome shotgun (WGS) entry which is preliminary data.</text>
</comment>
<evidence type="ECO:0000256" key="6">
    <source>
        <dbReference type="SAM" id="MobiDB-lite"/>
    </source>
</evidence>
<dbReference type="Proteomes" id="UP000618051">
    <property type="component" value="Unassembled WGS sequence"/>
</dbReference>
<evidence type="ECO:0000256" key="5">
    <source>
        <dbReference type="ARBA" id="ARBA00023242"/>
    </source>
</evidence>
<protein>
    <submittedName>
        <fullName evidence="7">Proline-rich nuclear receptor coactivator 2</fullName>
    </submittedName>
</protein>
<gene>
    <name evidence="8" type="ORF">IHE44_0008091</name>
    <name evidence="7" type="ORF">IHE44_005702</name>
</gene>
<evidence type="ECO:0000256" key="1">
    <source>
        <dbReference type="ARBA" id="ARBA00004123"/>
    </source>
</evidence>
<comment type="subcellular location">
    <subcellularLocation>
        <location evidence="1">Nucleus</location>
    </subcellularLocation>
</comment>
<reference evidence="8 9" key="2">
    <citation type="journal article" date="2021" name="J. Hered.">
        <title>Feather Gene Expression Elucidates the Developmental Basis of Plumage Iridescence in African Starlings.</title>
        <authorList>
            <person name="Rubenstein D.R."/>
            <person name="Corvelo A."/>
            <person name="MacManes M.D."/>
            <person name="Maia R."/>
            <person name="Narzisi G."/>
            <person name="Rousaki A."/>
            <person name="Vandenabeele P."/>
            <person name="Shawkey M.D."/>
            <person name="Solomon J."/>
        </authorList>
    </citation>
    <scope>NUCLEOTIDE SEQUENCE [LARGE SCALE GENOMIC DNA]</scope>
    <source>
        <strain evidence="8">SS15</strain>
    </source>
</reference>
<proteinExistence type="predicted"/>
<keyword evidence="7" id="KW-0675">Receptor</keyword>
<dbReference type="Pfam" id="PF15365">
    <property type="entry name" value="PNRC"/>
    <property type="match status" value="1"/>
</dbReference>
<reference evidence="7" key="1">
    <citation type="submission" date="2020-10" db="EMBL/GenBank/DDBJ databases">
        <title>Feather gene expression reveals the developmental basis of iridescence in African starlings.</title>
        <authorList>
            <person name="Rubenstein D.R."/>
        </authorList>
    </citation>
    <scope>NUCLEOTIDE SEQUENCE</scope>
    <source>
        <strain evidence="7">SS15</strain>
        <tissue evidence="7">Liver</tissue>
    </source>
</reference>
<keyword evidence="3" id="KW-0010">Activator</keyword>
<feature type="region of interest" description="Disordered" evidence="6">
    <location>
        <begin position="1"/>
        <end position="39"/>
    </location>
</feature>
<dbReference type="InterPro" id="IPR028322">
    <property type="entry name" value="PNRC-like_rgn"/>
</dbReference>
<feature type="region of interest" description="Disordered" evidence="6">
    <location>
        <begin position="73"/>
        <end position="104"/>
    </location>
</feature>
<evidence type="ECO:0000313" key="9">
    <source>
        <dbReference type="Proteomes" id="UP000618051"/>
    </source>
</evidence>